<organism evidence="2 3">
    <name type="scientific">Rotaria socialis</name>
    <dbReference type="NCBI Taxonomy" id="392032"/>
    <lineage>
        <taxon>Eukaryota</taxon>
        <taxon>Metazoa</taxon>
        <taxon>Spiralia</taxon>
        <taxon>Gnathifera</taxon>
        <taxon>Rotifera</taxon>
        <taxon>Eurotatoria</taxon>
        <taxon>Bdelloidea</taxon>
        <taxon>Philodinida</taxon>
        <taxon>Philodinidae</taxon>
        <taxon>Rotaria</taxon>
    </lineage>
</organism>
<name>A0A821H0F2_9BILA</name>
<feature type="region of interest" description="Disordered" evidence="1">
    <location>
        <begin position="1"/>
        <end position="89"/>
    </location>
</feature>
<feature type="compositionally biased region" description="Basic residues" evidence="1">
    <location>
        <begin position="47"/>
        <end position="63"/>
    </location>
</feature>
<feature type="non-terminal residue" evidence="2">
    <location>
        <position position="1"/>
    </location>
</feature>
<accession>A0A821H0F2</accession>
<dbReference type="Proteomes" id="UP000663848">
    <property type="component" value="Unassembled WGS sequence"/>
</dbReference>
<evidence type="ECO:0000313" key="2">
    <source>
        <dbReference type="EMBL" id="CAF4677170.1"/>
    </source>
</evidence>
<gene>
    <name evidence="2" type="ORF">QYT958_LOCUS16404</name>
</gene>
<feature type="compositionally biased region" description="Basic and acidic residues" evidence="1">
    <location>
        <begin position="22"/>
        <end position="44"/>
    </location>
</feature>
<dbReference type="EMBL" id="CAJOBR010002374">
    <property type="protein sequence ID" value="CAF4677170.1"/>
    <property type="molecule type" value="Genomic_DNA"/>
</dbReference>
<evidence type="ECO:0000313" key="3">
    <source>
        <dbReference type="Proteomes" id="UP000663848"/>
    </source>
</evidence>
<proteinExistence type="predicted"/>
<evidence type="ECO:0000256" key="1">
    <source>
        <dbReference type="SAM" id="MobiDB-lite"/>
    </source>
</evidence>
<sequence>MDTSDSSDDEKGSGGGKTPKLKIVDEAENDEHSSAEEKEIKEPVKVSTKRNRKKKSNTKRKQNRPNPRNPSGKPRKKATPTGLNGNYWN</sequence>
<reference evidence="2" key="1">
    <citation type="submission" date="2021-02" db="EMBL/GenBank/DDBJ databases">
        <authorList>
            <person name="Nowell W R."/>
        </authorList>
    </citation>
    <scope>NUCLEOTIDE SEQUENCE</scope>
</reference>
<protein>
    <submittedName>
        <fullName evidence="2">Uncharacterized protein</fullName>
    </submittedName>
</protein>
<dbReference type="AlphaFoldDB" id="A0A821H0F2"/>
<comment type="caution">
    <text evidence="2">The sequence shown here is derived from an EMBL/GenBank/DDBJ whole genome shotgun (WGS) entry which is preliminary data.</text>
</comment>